<gene>
    <name evidence="1" type="ORF">GKZ95_03960</name>
</gene>
<comment type="caution">
    <text evidence="1">The sequence shown here is derived from an EMBL/GenBank/DDBJ whole genome shotgun (WGS) entry which is preliminary data.</text>
</comment>
<reference evidence="1" key="1">
    <citation type="submission" date="2019-10" db="EMBL/GenBank/DDBJ databases">
        <title>Identification of the same linezolid-resistant Tn6246::fexB-poxtA-carrying Enterococcus faecium strain colonizing a hospitalized patient and bovines in different continents.</title>
        <authorList>
            <person name="Tedim A.P."/>
            <person name="Freitas A.R."/>
            <person name="Novais C."/>
            <person name="Duarte B."/>
            <person name="Elghaieb H."/>
            <person name="Abbassi M.S."/>
            <person name="Peixe L."/>
        </authorList>
    </citation>
    <scope>NUCLEOTIDE SEQUENCE</scope>
    <source>
        <strain evidence="1">2FEZ</strain>
    </source>
</reference>
<proteinExistence type="predicted"/>
<sequence length="121" mass="14511">MNPQPKTKQLIDKLVNNSLHRSYNWNDLSQHPNRILEIAFKEKTNNLPIFPFDSYWFENDKHIAGLIHSVNHFEYCIFLFNKKTRLSALNPIDTRSYYQLKTIIDNQIKERELLIDDFLDT</sequence>
<accession>A0A6A8NGN7</accession>
<protein>
    <submittedName>
        <fullName evidence="1">Uncharacterized protein</fullName>
    </submittedName>
</protein>
<evidence type="ECO:0000313" key="1">
    <source>
        <dbReference type="EMBL" id="MTD35037.1"/>
    </source>
</evidence>
<name>A0A6A8NGN7_ENTFC</name>
<dbReference type="EMBL" id="WLYP01000002">
    <property type="protein sequence ID" value="MTD35037.1"/>
    <property type="molecule type" value="Genomic_DNA"/>
</dbReference>
<organism evidence="1">
    <name type="scientific">Enterococcus faecium</name>
    <name type="common">Streptococcus faecium</name>
    <dbReference type="NCBI Taxonomy" id="1352"/>
    <lineage>
        <taxon>Bacteria</taxon>
        <taxon>Bacillati</taxon>
        <taxon>Bacillota</taxon>
        <taxon>Bacilli</taxon>
        <taxon>Lactobacillales</taxon>
        <taxon>Enterococcaceae</taxon>
        <taxon>Enterococcus</taxon>
    </lineage>
</organism>
<dbReference type="RefSeq" id="WP_154731713.1">
    <property type="nucleotide sequence ID" value="NZ_JACYYY010000002.1"/>
</dbReference>
<dbReference type="AlphaFoldDB" id="A0A6A8NGN7"/>